<reference evidence="1 2" key="1">
    <citation type="journal article" date="2019" name="Commun. Biol.">
        <title>The bagworm genome reveals a unique fibroin gene that provides high tensile strength.</title>
        <authorList>
            <person name="Kono N."/>
            <person name="Nakamura H."/>
            <person name="Ohtoshi R."/>
            <person name="Tomita M."/>
            <person name="Numata K."/>
            <person name="Arakawa K."/>
        </authorList>
    </citation>
    <scope>NUCLEOTIDE SEQUENCE [LARGE SCALE GENOMIC DNA]</scope>
</reference>
<dbReference type="Proteomes" id="UP000299102">
    <property type="component" value="Unassembled WGS sequence"/>
</dbReference>
<dbReference type="EMBL" id="BGZK01000050">
    <property type="protein sequence ID" value="GBP12193.1"/>
    <property type="molecule type" value="Genomic_DNA"/>
</dbReference>
<name>A0A4C1TCE5_EUMVA</name>
<organism evidence="1 2">
    <name type="scientific">Eumeta variegata</name>
    <name type="common">Bagworm moth</name>
    <name type="synonym">Eumeta japonica</name>
    <dbReference type="NCBI Taxonomy" id="151549"/>
    <lineage>
        <taxon>Eukaryota</taxon>
        <taxon>Metazoa</taxon>
        <taxon>Ecdysozoa</taxon>
        <taxon>Arthropoda</taxon>
        <taxon>Hexapoda</taxon>
        <taxon>Insecta</taxon>
        <taxon>Pterygota</taxon>
        <taxon>Neoptera</taxon>
        <taxon>Endopterygota</taxon>
        <taxon>Lepidoptera</taxon>
        <taxon>Glossata</taxon>
        <taxon>Ditrysia</taxon>
        <taxon>Tineoidea</taxon>
        <taxon>Psychidae</taxon>
        <taxon>Oiketicinae</taxon>
        <taxon>Eumeta</taxon>
    </lineage>
</organism>
<comment type="caution">
    <text evidence="1">The sequence shown here is derived from an EMBL/GenBank/DDBJ whole genome shotgun (WGS) entry which is preliminary data.</text>
</comment>
<evidence type="ECO:0000313" key="2">
    <source>
        <dbReference type="Proteomes" id="UP000299102"/>
    </source>
</evidence>
<accession>A0A4C1TCE5</accession>
<protein>
    <submittedName>
        <fullName evidence="1">Uncharacterized protein</fullName>
    </submittedName>
</protein>
<proteinExistence type="predicted"/>
<dbReference type="AlphaFoldDB" id="A0A4C1TCE5"/>
<evidence type="ECO:0000313" key="1">
    <source>
        <dbReference type="EMBL" id="GBP12193.1"/>
    </source>
</evidence>
<keyword evidence="2" id="KW-1185">Reference proteome</keyword>
<sequence>MKEVSGSVKPARYIIRRQFRTAKFRALYLYPDRGINLATNKSPSQPPVVRGLAAHGLLTHRGRLTEPEVANTCRK</sequence>
<gene>
    <name evidence="1" type="ORF">EVAR_6373_1</name>
</gene>